<keyword evidence="1" id="KW-0472">Membrane</keyword>
<keyword evidence="3" id="KW-1185">Reference proteome</keyword>
<accession>A0A9W6W8F7</accession>
<evidence type="ECO:0000256" key="1">
    <source>
        <dbReference type="SAM" id="Phobius"/>
    </source>
</evidence>
<dbReference type="RefSeq" id="WP_285662074.1">
    <property type="nucleotide sequence ID" value="NZ_BSTX01000001.1"/>
</dbReference>
<name>A0A9W6W8F7_9ACTN</name>
<evidence type="ECO:0000313" key="3">
    <source>
        <dbReference type="Proteomes" id="UP001165079"/>
    </source>
</evidence>
<keyword evidence="1" id="KW-1133">Transmembrane helix</keyword>
<protein>
    <submittedName>
        <fullName evidence="2">Uncharacterized protein</fullName>
    </submittedName>
</protein>
<feature type="transmembrane region" description="Helical" evidence="1">
    <location>
        <begin position="19"/>
        <end position="40"/>
    </location>
</feature>
<organism evidence="2 3">
    <name type="scientific">Actinorhabdospora filicis</name>
    <dbReference type="NCBI Taxonomy" id="1785913"/>
    <lineage>
        <taxon>Bacteria</taxon>
        <taxon>Bacillati</taxon>
        <taxon>Actinomycetota</taxon>
        <taxon>Actinomycetes</taxon>
        <taxon>Micromonosporales</taxon>
        <taxon>Micromonosporaceae</taxon>
        <taxon>Actinorhabdospora</taxon>
    </lineage>
</organism>
<dbReference type="EMBL" id="BSTX01000001">
    <property type="protein sequence ID" value="GLZ76928.1"/>
    <property type="molecule type" value="Genomic_DNA"/>
</dbReference>
<proteinExistence type="predicted"/>
<keyword evidence="1" id="KW-0812">Transmembrane</keyword>
<comment type="caution">
    <text evidence="2">The sequence shown here is derived from an EMBL/GenBank/DDBJ whole genome shotgun (WGS) entry which is preliminary data.</text>
</comment>
<dbReference type="Proteomes" id="UP001165079">
    <property type="component" value="Unassembled WGS sequence"/>
</dbReference>
<dbReference type="AlphaFoldDB" id="A0A9W6W8F7"/>
<evidence type="ECO:0000313" key="2">
    <source>
        <dbReference type="EMBL" id="GLZ76928.1"/>
    </source>
</evidence>
<reference evidence="2" key="1">
    <citation type="submission" date="2023-03" db="EMBL/GenBank/DDBJ databases">
        <title>Actinorhabdospora filicis NBRC 111898.</title>
        <authorList>
            <person name="Ichikawa N."/>
            <person name="Sato H."/>
            <person name="Tonouchi N."/>
        </authorList>
    </citation>
    <scope>NUCLEOTIDE SEQUENCE</scope>
    <source>
        <strain evidence="2">NBRC 111898</strain>
    </source>
</reference>
<sequence length="41" mass="4428">MATLTPPHRVHHEDKTLRIAVLVARAVLLGGLLALVVFALD</sequence>
<gene>
    <name evidence="2" type="ORF">Afil01_17350</name>
</gene>